<evidence type="ECO:0000313" key="4">
    <source>
        <dbReference type="EMBL" id="CAK8693904.1"/>
    </source>
</evidence>
<dbReference type="EMBL" id="CAWYQH010000141">
    <property type="protein sequence ID" value="CAK8693904.1"/>
    <property type="molecule type" value="Genomic_DNA"/>
</dbReference>
<dbReference type="SUPFAM" id="SSF53474">
    <property type="entry name" value="alpha/beta-Hydrolases"/>
    <property type="match status" value="1"/>
</dbReference>
<keyword evidence="2" id="KW-0812">Transmembrane</keyword>
<proteinExistence type="inferred from homology"/>
<accession>A0ABP0GST6</accession>
<comment type="caution">
    <text evidence="4">The sequence shown here is derived from an EMBL/GenBank/DDBJ whole genome shotgun (WGS) entry which is preliminary data.</text>
</comment>
<dbReference type="InterPro" id="IPR022742">
    <property type="entry name" value="Hydrolase_4"/>
</dbReference>
<feature type="transmembrane region" description="Helical" evidence="2">
    <location>
        <begin position="6"/>
        <end position="24"/>
    </location>
</feature>
<sequence>MISMSPATAVLSGAFIYFAYYFTYYSRKPEFFIKNGTRWARFLENHVSSLKLKYSSLFWVPGGTIQTVVAALLPTKHDVQYRRESVATPDGGQFTIAWTNEKAEEGRPIVFVYPGLVSTTKSKYVQLLTDALVKEDHTVVVMVNRGLELPCLTGKAFCATHTTDLAQALSLVKKRHPQSPIVSIGISLGGLIMARYLAQKGDQSDITAAFLYSCPFNPVEGSANLERWHHWILYNISLTKELKEIYLKSHDKFVGIVDHDKVMSARSIREIDMHFTSKVFGYESVDHYYTDAIISRDFLHSIKTPTLALCADDDAFVPYQALPRDEISSTDYVALAVTSGGGHVSHLCGANPYTTPYYVTMFVDYVQAVLSHLDELPPRQ</sequence>
<protein>
    <recommendedName>
        <fullName evidence="3">Serine aminopeptidase S33 domain-containing protein</fullName>
    </recommendedName>
</protein>
<evidence type="ECO:0000313" key="5">
    <source>
        <dbReference type="Proteomes" id="UP001642483"/>
    </source>
</evidence>
<gene>
    <name evidence="4" type="ORF">CVLEPA_LOCUS27191</name>
</gene>
<evidence type="ECO:0000256" key="2">
    <source>
        <dbReference type="SAM" id="Phobius"/>
    </source>
</evidence>
<dbReference type="Pfam" id="PF12146">
    <property type="entry name" value="Hydrolase_4"/>
    <property type="match status" value="1"/>
</dbReference>
<keyword evidence="2" id="KW-0472">Membrane</keyword>
<keyword evidence="2" id="KW-1133">Transmembrane helix</keyword>
<feature type="domain" description="Serine aminopeptidase S33" evidence="3">
    <location>
        <begin position="107"/>
        <end position="321"/>
    </location>
</feature>
<dbReference type="PANTHER" id="PTHR10794:SF63">
    <property type="entry name" value="ALPHA_BETA HYDROLASE 1, ISOFORM A"/>
    <property type="match status" value="1"/>
</dbReference>
<name>A0ABP0GST6_CLALP</name>
<reference evidence="4 5" key="1">
    <citation type="submission" date="2024-02" db="EMBL/GenBank/DDBJ databases">
        <authorList>
            <person name="Daric V."/>
            <person name="Darras S."/>
        </authorList>
    </citation>
    <scope>NUCLEOTIDE SEQUENCE [LARGE SCALE GENOMIC DNA]</scope>
</reference>
<dbReference type="InterPro" id="IPR050960">
    <property type="entry name" value="AB_hydrolase_4_sf"/>
</dbReference>
<dbReference type="Gene3D" id="3.40.50.1820">
    <property type="entry name" value="alpha/beta hydrolase"/>
    <property type="match status" value="1"/>
</dbReference>
<organism evidence="4 5">
    <name type="scientific">Clavelina lepadiformis</name>
    <name type="common">Light-bulb sea squirt</name>
    <name type="synonym">Ascidia lepadiformis</name>
    <dbReference type="NCBI Taxonomy" id="159417"/>
    <lineage>
        <taxon>Eukaryota</taxon>
        <taxon>Metazoa</taxon>
        <taxon>Chordata</taxon>
        <taxon>Tunicata</taxon>
        <taxon>Ascidiacea</taxon>
        <taxon>Aplousobranchia</taxon>
        <taxon>Clavelinidae</taxon>
        <taxon>Clavelina</taxon>
    </lineage>
</organism>
<dbReference type="PIRSF" id="PIRSF005211">
    <property type="entry name" value="Ab_hydro_YheT"/>
    <property type="match status" value="1"/>
</dbReference>
<keyword evidence="5" id="KW-1185">Reference proteome</keyword>
<dbReference type="PANTHER" id="PTHR10794">
    <property type="entry name" value="ABHYDROLASE DOMAIN-CONTAINING PROTEIN"/>
    <property type="match status" value="1"/>
</dbReference>
<evidence type="ECO:0000259" key="3">
    <source>
        <dbReference type="Pfam" id="PF12146"/>
    </source>
</evidence>
<dbReference type="InterPro" id="IPR029058">
    <property type="entry name" value="AB_hydrolase_fold"/>
</dbReference>
<dbReference type="InterPro" id="IPR012020">
    <property type="entry name" value="ABHD4"/>
</dbReference>
<comment type="similarity">
    <text evidence="1">Belongs to the AB hydrolase superfamily. AB hydrolase 4 family.</text>
</comment>
<evidence type="ECO:0000256" key="1">
    <source>
        <dbReference type="ARBA" id="ARBA00010884"/>
    </source>
</evidence>
<dbReference type="Proteomes" id="UP001642483">
    <property type="component" value="Unassembled WGS sequence"/>
</dbReference>